<sequence length="80" mass="9473">MSSQTVQSPFQAHYSIEMLREEARQLLEKGSISRQQPLYILCQYIPAREWVCIELELEKEDYLLRDPIGDLVGSEKWRDD</sequence>
<dbReference type="InterPro" id="IPR025477">
    <property type="entry name" value="DUF4327"/>
</dbReference>
<keyword evidence="2" id="KW-1185">Reference proteome</keyword>
<evidence type="ECO:0000313" key="2">
    <source>
        <dbReference type="Proteomes" id="UP001328733"/>
    </source>
</evidence>
<comment type="caution">
    <text evidence="1">The sequence shown here is derived from an EMBL/GenBank/DDBJ whole genome shotgun (WGS) entry which is preliminary data.</text>
</comment>
<proteinExistence type="predicted"/>
<dbReference type="EMBL" id="JBAFSM010000015">
    <property type="protein sequence ID" value="MEG3437448.1"/>
    <property type="molecule type" value="Genomic_DNA"/>
</dbReference>
<dbReference type="RefSeq" id="WP_332864929.1">
    <property type="nucleotide sequence ID" value="NZ_JBAFSM010000015.1"/>
</dbReference>
<reference evidence="1 2" key="1">
    <citation type="submission" date="2024-01" db="EMBL/GenBank/DDBJ databases">
        <title>Genomic insights into the taxonomy and metabolism of the cyanobacterium Pannus brasiliensis CCIBt3594.</title>
        <authorList>
            <person name="Machado M."/>
            <person name="Botero N.B."/>
            <person name="Andreote A.P.D."/>
            <person name="Feitosa A.M.T."/>
            <person name="Popin R."/>
            <person name="Sivonen K."/>
            <person name="Fiore M.F."/>
        </authorList>
    </citation>
    <scope>NUCLEOTIDE SEQUENCE [LARGE SCALE GENOMIC DNA]</scope>
    <source>
        <strain evidence="1 2">CCIBt3594</strain>
    </source>
</reference>
<organism evidence="1 2">
    <name type="scientific">Pannus brasiliensis CCIBt3594</name>
    <dbReference type="NCBI Taxonomy" id="1427578"/>
    <lineage>
        <taxon>Bacteria</taxon>
        <taxon>Bacillati</taxon>
        <taxon>Cyanobacteriota</taxon>
        <taxon>Cyanophyceae</taxon>
        <taxon>Oscillatoriophycideae</taxon>
        <taxon>Chroococcales</taxon>
        <taxon>Microcystaceae</taxon>
        <taxon>Pannus</taxon>
    </lineage>
</organism>
<accession>A0AAW9QV15</accession>
<gene>
    <name evidence="1" type="ORF">V0288_09990</name>
</gene>
<evidence type="ECO:0000313" key="1">
    <source>
        <dbReference type="EMBL" id="MEG3437448.1"/>
    </source>
</evidence>
<name>A0AAW9QV15_9CHRO</name>
<dbReference type="Proteomes" id="UP001328733">
    <property type="component" value="Unassembled WGS sequence"/>
</dbReference>
<protein>
    <submittedName>
        <fullName evidence="1">DUF4327 family protein</fullName>
    </submittedName>
</protein>
<dbReference type="AlphaFoldDB" id="A0AAW9QV15"/>
<dbReference type="Pfam" id="PF14217">
    <property type="entry name" value="DUF4327"/>
    <property type="match status" value="1"/>
</dbReference>